<dbReference type="InterPro" id="IPR023823">
    <property type="entry name" value="CHP04066_peptide_maturation"/>
</dbReference>
<protein>
    <submittedName>
        <fullName evidence="1">TIGR04066 family peptide maturation system protein</fullName>
    </submittedName>
</protein>
<comment type="caution">
    <text evidence="1">The sequence shown here is derived from an EMBL/GenBank/DDBJ whole genome shotgun (WGS) entry which is preliminary data.</text>
</comment>
<dbReference type="RefSeq" id="WP_257560771.1">
    <property type="nucleotide sequence ID" value="NZ_JANKBY010000372.1"/>
</dbReference>
<dbReference type="NCBIfam" id="TIGR04066">
    <property type="entry name" value="nat_prod_clost"/>
    <property type="match status" value="1"/>
</dbReference>
<evidence type="ECO:0000313" key="2">
    <source>
        <dbReference type="Proteomes" id="UP001140817"/>
    </source>
</evidence>
<gene>
    <name evidence="1" type="ORF">NSA58_18025</name>
</gene>
<accession>A0A9X2MEC8</accession>
<dbReference type="Proteomes" id="UP001140817">
    <property type="component" value="Unassembled WGS sequence"/>
</dbReference>
<dbReference type="EMBL" id="JANKBY010000372">
    <property type="protein sequence ID" value="MCR1824681.1"/>
    <property type="molecule type" value="Genomic_DNA"/>
</dbReference>
<sequence length="357" mass="41924">MEKILVYPFNYEFLSFINQSDKLYDCEINSLVSPKGWLEDKNQYKLNNKLIEVSDSFYEEVNKNSLVWFVETLHDIDLEKYIVPQIKYCLETNKKIIYSRNDIDLLLEHLTESEVNKLKYNFGDNYDTVENFYSTYKIITPVVFICDAFGGLETFNLQVELINNIKNRGYSVVGLSNKNYSHLFDIKKMPSYINSEKVSMKRKIINFNHYLKDIERELKPDLIVIEVPGELFSYSPKMLSNFGLKPFEMSYAVQNDCGILCVPLDIYDSSNYEILSDAIKNKFGINIDYMIGERKVVDSYETEIRQQMVYVHLDEDIDNNYMNLTNDKLYLNFSSDINRLIDNIVNQLKMYASIISV</sequence>
<dbReference type="AlphaFoldDB" id="A0A9X2MEC8"/>
<keyword evidence="2" id="KW-1185">Reference proteome</keyword>
<evidence type="ECO:0000313" key="1">
    <source>
        <dbReference type="EMBL" id="MCR1824681.1"/>
    </source>
</evidence>
<name>A0A9X2MEC8_9FIRM</name>
<proteinExistence type="predicted"/>
<organism evidence="1 2">
    <name type="scientific">Terrisporobacter muris</name>
    <dbReference type="NCBI Taxonomy" id="2963284"/>
    <lineage>
        <taxon>Bacteria</taxon>
        <taxon>Bacillati</taxon>
        <taxon>Bacillota</taxon>
        <taxon>Clostridia</taxon>
        <taxon>Peptostreptococcales</taxon>
        <taxon>Peptostreptococcaceae</taxon>
        <taxon>Terrisporobacter</taxon>
    </lineage>
</organism>
<reference evidence="1" key="1">
    <citation type="submission" date="2022-07" db="EMBL/GenBank/DDBJ databases">
        <title>Enhanced cultured diversity of the mouse gut microbiota enables custom-made synthetic communities.</title>
        <authorList>
            <person name="Afrizal A."/>
        </authorList>
    </citation>
    <scope>NUCLEOTIDE SEQUENCE</scope>
    <source>
        <strain evidence="1">DSM 29186</strain>
    </source>
</reference>